<proteinExistence type="predicted"/>
<feature type="non-terminal residue" evidence="1">
    <location>
        <position position="1"/>
    </location>
</feature>
<name>A0A0K2V9W6_LEPSM</name>
<sequence length="52" mass="5975">ICFVLIRPPLSFSNQISLFLARFRQIWLNPVNFSPLLARFLYVYGVKAGQGC</sequence>
<organism evidence="1">
    <name type="scientific">Lepeophtheirus salmonis</name>
    <name type="common">Salmon louse</name>
    <name type="synonym">Caligus salmonis</name>
    <dbReference type="NCBI Taxonomy" id="72036"/>
    <lineage>
        <taxon>Eukaryota</taxon>
        <taxon>Metazoa</taxon>
        <taxon>Ecdysozoa</taxon>
        <taxon>Arthropoda</taxon>
        <taxon>Crustacea</taxon>
        <taxon>Multicrustacea</taxon>
        <taxon>Hexanauplia</taxon>
        <taxon>Copepoda</taxon>
        <taxon>Siphonostomatoida</taxon>
        <taxon>Caligidae</taxon>
        <taxon>Lepeophtheirus</taxon>
    </lineage>
</organism>
<protein>
    <submittedName>
        <fullName evidence="1">Uncharacterized protein</fullName>
    </submittedName>
</protein>
<dbReference type="EMBL" id="HACA01029972">
    <property type="protein sequence ID" value="CDW47333.1"/>
    <property type="molecule type" value="Transcribed_RNA"/>
</dbReference>
<reference evidence="1" key="1">
    <citation type="submission" date="2014-05" db="EMBL/GenBank/DDBJ databases">
        <authorList>
            <person name="Chronopoulou M."/>
        </authorList>
    </citation>
    <scope>NUCLEOTIDE SEQUENCE</scope>
    <source>
        <tissue evidence="1">Whole organism</tissue>
    </source>
</reference>
<accession>A0A0K2V9W6</accession>
<dbReference type="AlphaFoldDB" id="A0A0K2V9W6"/>
<evidence type="ECO:0000313" key="1">
    <source>
        <dbReference type="EMBL" id="CDW47333.1"/>
    </source>
</evidence>